<gene>
    <name evidence="2" type="ORF">CCMP2556_LOCUS29719</name>
</gene>
<organism evidence="2 3">
    <name type="scientific">Durusdinium trenchii</name>
    <dbReference type="NCBI Taxonomy" id="1381693"/>
    <lineage>
        <taxon>Eukaryota</taxon>
        <taxon>Sar</taxon>
        <taxon>Alveolata</taxon>
        <taxon>Dinophyceae</taxon>
        <taxon>Suessiales</taxon>
        <taxon>Symbiodiniaceae</taxon>
        <taxon>Durusdinium</taxon>
    </lineage>
</organism>
<dbReference type="EMBL" id="CAXAMN010021516">
    <property type="protein sequence ID" value="CAK9060392.1"/>
    <property type="molecule type" value="Genomic_DNA"/>
</dbReference>
<sequence length="241" mass="26418">MSVQGNGTDEDDFASIYEPLSKEGAYMPFRPRAIEDLQETFKAERLSLRYTSVPPGQRIRRLASAVRSREVLRQKAVNEVPESESPLVEGKKEDERLSALRGGSRTALDVDTEAEDSEVSVELTDSGRPCVLERPEEILDGCHHLFVRSKGPLHSPDEPPDFLQLPEPIKQRTAGAARVAAAARAWAAASAPQSRLIGVSQAAGSEMQVVAVMMNQQELPPTARGAPERTPAQILQDLRQQ</sequence>
<comment type="caution">
    <text evidence="2">The sequence shown here is derived from an EMBL/GenBank/DDBJ whole genome shotgun (WGS) entry which is preliminary data.</text>
</comment>
<feature type="region of interest" description="Disordered" evidence="1">
    <location>
        <begin position="79"/>
        <end position="106"/>
    </location>
</feature>
<keyword evidence="3" id="KW-1185">Reference proteome</keyword>
<proteinExistence type="predicted"/>
<evidence type="ECO:0000256" key="1">
    <source>
        <dbReference type="SAM" id="MobiDB-lite"/>
    </source>
</evidence>
<feature type="non-terminal residue" evidence="2">
    <location>
        <position position="241"/>
    </location>
</feature>
<reference evidence="2 3" key="1">
    <citation type="submission" date="2024-02" db="EMBL/GenBank/DDBJ databases">
        <authorList>
            <person name="Chen Y."/>
            <person name="Shah S."/>
            <person name="Dougan E. K."/>
            <person name="Thang M."/>
            <person name="Chan C."/>
        </authorList>
    </citation>
    <scope>NUCLEOTIDE SEQUENCE [LARGE SCALE GENOMIC DNA]</scope>
</reference>
<dbReference type="Proteomes" id="UP001642484">
    <property type="component" value="Unassembled WGS sequence"/>
</dbReference>
<feature type="compositionally biased region" description="Basic and acidic residues" evidence="1">
    <location>
        <begin position="89"/>
        <end position="98"/>
    </location>
</feature>
<feature type="region of interest" description="Disordered" evidence="1">
    <location>
        <begin position="218"/>
        <end position="241"/>
    </location>
</feature>
<name>A0ABP0NBX3_9DINO</name>
<evidence type="ECO:0000313" key="3">
    <source>
        <dbReference type="Proteomes" id="UP001642484"/>
    </source>
</evidence>
<protein>
    <submittedName>
        <fullName evidence="2">Uncharacterized protein</fullName>
    </submittedName>
</protein>
<evidence type="ECO:0000313" key="2">
    <source>
        <dbReference type="EMBL" id="CAK9060392.1"/>
    </source>
</evidence>
<accession>A0ABP0NBX3</accession>